<keyword evidence="4" id="KW-0804">Transcription</keyword>
<keyword evidence="5" id="KW-0539">Nucleus</keyword>
<dbReference type="InterPro" id="IPR008676">
    <property type="entry name" value="MRG"/>
</dbReference>
<dbReference type="GO" id="GO:0006355">
    <property type="term" value="P:regulation of DNA-templated transcription"/>
    <property type="evidence" value="ECO:0007669"/>
    <property type="project" value="InterPro"/>
</dbReference>
<sequence>MSKKNQKSNESTEPSAEYIVNTAVLCQHKDGLFYEGKIIDAGKTAQGEPLYTVHYQGWNSRYDEKIPQTELRTRLRDYNQENLEKAKVERNEALSRSRKRKAAGAEKGASDSRGSTPSGSDRKSQSRAASQASYDTPGPLKKILQDDSDMINRQFKLPKLPPKATAAEIINQ</sequence>
<dbReference type="InterPro" id="IPR026541">
    <property type="entry name" value="MRG_dom"/>
</dbReference>
<dbReference type="Pfam" id="PF05712">
    <property type="entry name" value="MRG"/>
    <property type="match status" value="1"/>
</dbReference>
<name>A0A914CZB4_9BILA</name>
<dbReference type="SUPFAM" id="SSF54160">
    <property type="entry name" value="Chromo domain-like"/>
    <property type="match status" value="1"/>
</dbReference>
<keyword evidence="2" id="KW-0156">Chromatin regulator</keyword>
<evidence type="ECO:0000313" key="9">
    <source>
        <dbReference type="Proteomes" id="UP000887540"/>
    </source>
</evidence>
<dbReference type="PROSITE" id="PS51640">
    <property type="entry name" value="MRG"/>
    <property type="match status" value="1"/>
</dbReference>
<feature type="compositionally biased region" description="Basic and acidic residues" evidence="6">
    <location>
        <begin position="86"/>
        <end position="95"/>
    </location>
</feature>
<keyword evidence="9" id="KW-1185">Reference proteome</keyword>
<dbReference type="InterPro" id="IPR038217">
    <property type="entry name" value="MRG_C_sf"/>
</dbReference>
<evidence type="ECO:0000256" key="1">
    <source>
        <dbReference type="ARBA" id="ARBA00004123"/>
    </source>
</evidence>
<feature type="region of interest" description="Disordered" evidence="6">
    <location>
        <begin position="86"/>
        <end position="172"/>
    </location>
</feature>
<dbReference type="GO" id="GO:0005634">
    <property type="term" value="C:nucleus"/>
    <property type="evidence" value="ECO:0007669"/>
    <property type="project" value="InterPro"/>
</dbReference>
<feature type="domain" description="MSL3 chromodomain-like" evidence="8">
    <location>
        <begin position="19"/>
        <end position="73"/>
    </location>
</feature>
<dbReference type="PANTHER" id="PTHR10880">
    <property type="entry name" value="MORTALITY FACTOR 4-LIKE PROTEIN"/>
    <property type="match status" value="1"/>
</dbReference>
<protein>
    <submittedName>
        <fullName evidence="10">Tudor-knot domain-containing protein</fullName>
    </submittedName>
</protein>
<accession>A0A914CZB4</accession>
<evidence type="ECO:0000259" key="7">
    <source>
        <dbReference type="Pfam" id="PF05712"/>
    </source>
</evidence>
<evidence type="ECO:0000313" key="10">
    <source>
        <dbReference type="WBParaSite" id="ACRNAN_scaffold15613.g24816.t1"/>
    </source>
</evidence>
<evidence type="ECO:0000256" key="4">
    <source>
        <dbReference type="ARBA" id="ARBA00023163"/>
    </source>
</evidence>
<evidence type="ECO:0000256" key="5">
    <source>
        <dbReference type="ARBA" id="ARBA00023242"/>
    </source>
</evidence>
<comment type="subcellular location">
    <subcellularLocation>
        <location evidence="1">Nucleus</location>
    </subcellularLocation>
</comment>
<dbReference type="Gene3D" id="1.10.274.30">
    <property type="entry name" value="MRG domain"/>
    <property type="match status" value="1"/>
</dbReference>
<dbReference type="AlphaFoldDB" id="A0A914CZB4"/>
<feature type="domain" description="MRG" evidence="7">
    <location>
        <begin position="121"/>
        <end position="171"/>
    </location>
</feature>
<organism evidence="9 10">
    <name type="scientific">Acrobeloides nanus</name>
    <dbReference type="NCBI Taxonomy" id="290746"/>
    <lineage>
        <taxon>Eukaryota</taxon>
        <taxon>Metazoa</taxon>
        <taxon>Ecdysozoa</taxon>
        <taxon>Nematoda</taxon>
        <taxon>Chromadorea</taxon>
        <taxon>Rhabditida</taxon>
        <taxon>Tylenchina</taxon>
        <taxon>Cephalobomorpha</taxon>
        <taxon>Cephaloboidea</taxon>
        <taxon>Cephalobidae</taxon>
        <taxon>Acrobeloides</taxon>
    </lineage>
</organism>
<keyword evidence="3" id="KW-0805">Transcription regulation</keyword>
<proteinExistence type="predicted"/>
<dbReference type="WBParaSite" id="ACRNAN_scaffold15613.g24816.t1">
    <property type="protein sequence ID" value="ACRNAN_scaffold15613.g24816.t1"/>
    <property type="gene ID" value="ACRNAN_scaffold15613.g24816"/>
</dbReference>
<dbReference type="PANTHER" id="PTHR10880:SF48">
    <property type="entry name" value="MORTALITY FACTOR 4 LIKE 2"/>
    <property type="match status" value="1"/>
</dbReference>
<evidence type="ECO:0000259" key="8">
    <source>
        <dbReference type="Pfam" id="PF22732"/>
    </source>
</evidence>
<dbReference type="InterPro" id="IPR053820">
    <property type="entry name" value="MSL3_chromo-like"/>
</dbReference>
<evidence type="ECO:0000256" key="6">
    <source>
        <dbReference type="SAM" id="MobiDB-lite"/>
    </source>
</evidence>
<reference evidence="10" key="1">
    <citation type="submission" date="2022-11" db="UniProtKB">
        <authorList>
            <consortium name="WormBaseParasite"/>
        </authorList>
    </citation>
    <scope>IDENTIFICATION</scope>
</reference>
<dbReference type="Proteomes" id="UP000887540">
    <property type="component" value="Unplaced"/>
</dbReference>
<evidence type="ECO:0000256" key="3">
    <source>
        <dbReference type="ARBA" id="ARBA00023015"/>
    </source>
</evidence>
<dbReference type="Pfam" id="PF22732">
    <property type="entry name" value="MSL3_chromo-like"/>
    <property type="match status" value="1"/>
</dbReference>
<evidence type="ECO:0000256" key="2">
    <source>
        <dbReference type="ARBA" id="ARBA00022853"/>
    </source>
</evidence>
<dbReference type="GO" id="GO:0006325">
    <property type="term" value="P:chromatin organization"/>
    <property type="evidence" value="ECO:0007669"/>
    <property type="project" value="InterPro"/>
</dbReference>
<dbReference type="GO" id="GO:0035267">
    <property type="term" value="C:NuA4 histone acetyltransferase complex"/>
    <property type="evidence" value="ECO:0007669"/>
    <property type="project" value="TreeGrafter"/>
</dbReference>
<dbReference type="InterPro" id="IPR016197">
    <property type="entry name" value="Chromo-like_dom_sf"/>
</dbReference>
<dbReference type="Gene3D" id="2.30.30.140">
    <property type="match status" value="1"/>
</dbReference>